<keyword evidence="3" id="KW-1185">Reference proteome</keyword>
<name>A0ABR2BZ35_9ROSI</name>
<dbReference type="Proteomes" id="UP001472677">
    <property type="component" value="Unassembled WGS sequence"/>
</dbReference>
<dbReference type="Pfam" id="PF13966">
    <property type="entry name" value="zf-RVT"/>
    <property type="match status" value="1"/>
</dbReference>
<dbReference type="InterPro" id="IPR026960">
    <property type="entry name" value="RVT-Znf"/>
</dbReference>
<protein>
    <recommendedName>
        <fullName evidence="1">Reverse transcriptase zinc-binding domain-containing protein</fullName>
    </recommendedName>
</protein>
<feature type="domain" description="Reverse transcriptase zinc-binding" evidence="1">
    <location>
        <begin position="191"/>
        <end position="277"/>
    </location>
</feature>
<reference evidence="2 3" key="1">
    <citation type="journal article" date="2024" name="G3 (Bethesda)">
        <title>Genome assembly of Hibiscus sabdariffa L. provides insights into metabolisms of medicinal natural products.</title>
        <authorList>
            <person name="Kim T."/>
        </authorList>
    </citation>
    <scope>NUCLEOTIDE SEQUENCE [LARGE SCALE GENOMIC DNA]</scope>
    <source>
        <strain evidence="2">TK-2024</strain>
        <tissue evidence="2">Old leaves</tissue>
    </source>
</reference>
<evidence type="ECO:0000313" key="2">
    <source>
        <dbReference type="EMBL" id="KAK8512351.1"/>
    </source>
</evidence>
<dbReference type="EMBL" id="JBBPBM010000074">
    <property type="protein sequence ID" value="KAK8512351.1"/>
    <property type="molecule type" value="Genomic_DNA"/>
</dbReference>
<proteinExistence type="predicted"/>
<sequence>MIDHIFYSSEKPPDLQNITPHLTDGEWSSDDTLLKAGAVQFYKNLFANDSIVPTSYPIKGHFPTLTRSTLGSLDEVPNSKEIYEALMDMAPLKSPGWDSLHAEFFQRQWSTVGPTLFPRLGPLRDHRIDPTTNITDVTFWNFLNHQGEWDIAKLGETFTPEAIQHILSIKPPSFTDMPDSCFWRWTSDHNFHLQSAYSNQVSETWNCLDPFWPQIWKLKVPQRLCLFLWLVHHQKLMTNVERCKRCLTLDPSCPICHTFDESTLHLLRDCPATKQIWEKLPPSCLPINFFSLCMDDWLRLNLGSNALIQDWNIPWNLVFTSLLWHIWKNRNEAVFAESSNTLDVVLSRSITLAKYYNEEWLSSCVVPSSPPCHNQWRCPESASNSTASSNHLSLIRVIHELSIRGWVIDFLWVSRNANATADKLAKLADPACFDTVIFENPPAVIEPSLLWIL</sequence>
<organism evidence="2 3">
    <name type="scientific">Hibiscus sabdariffa</name>
    <name type="common">roselle</name>
    <dbReference type="NCBI Taxonomy" id="183260"/>
    <lineage>
        <taxon>Eukaryota</taxon>
        <taxon>Viridiplantae</taxon>
        <taxon>Streptophyta</taxon>
        <taxon>Embryophyta</taxon>
        <taxon>Tracheophyta</taxon>
        <taxon>Spermatophyta</taxon>
        <taxon>Magnoliopsida</taxon>
        <taxon>eudicotyledons</taxon>
        <taxon>Gunneridae</taxon>
        <taxon>Pentapetalae</taxon>
        <taxon>rosids</taxon>
        <taxon>malvids</taxon>
        <taxon>Malvales</taxon>
        <taxon>Malvaceae</taxon>
        <taxon>Malvoideae</taxon>
        <taxon>Hibiscus</taxon>
    </lineage>
</organism>
<gene>
    <name evidence="2" type="ORF">V6N12_032071</name>
</gene>
<evidence type="ECO:0000259" key="1">
    <source>
        <dbReference type="Pfam" id="PF13966"/>
    </source>
</evidence>
<evidence type="ECO:0000313" key="3">
    <source>
        <dbReference type="Proteomes" id="UP001472677"/>
    </source>
</evidence>
<comment type="caution">
    <text evidence="2">The sequence shown here is derived from an EMBL/GenBank/DDBJ whole genome shotgun (WGS) entry which is preliminary data.</text>
</comment>
<accession>A0ABR2BZ35</accession>